<dbReference type="RefSeq" id="WP_271322213.1">
    <property type="nucleotide sequence ID" value="NZ_JAAGKO020000035.1"/>
</dbReference>
<keyword evidence="3" id="KW-1185">Reference proteome</keyword>
<keyword evidence="1" id="KW-1133">Transmembrane helix</keyword>
<protein>
    <submittedName>
        <fullName evidence="2">Uncharacterized protein</fullName>
    </submittedName>
</protein>
<comment type="caution">
    <text evidence="2">The sequence shown here is derived from an EMBL/GenBank/DDBJ whole genome shotgun (WGS) entry which is preliminary data.</text>
</comment>
<evidence type="ECO:0000256" key="1">
    <source>
        <dbReference type="SAM" id="Phobius"/>
    </source>
</evidence>
<keyword evidence="1" id="KW-0812">Transmembrane</keyword>
<accession>A0ABT6W3W2</accession>
<gene>
    <name evidence="2" type="ORF">POF43_022410</name>
</gene>
<feature type="transmembrane region" description="Helical" evidence="1">
    <location>
        <begin position="30"/>
        <end position="51"/>
    </location>
</feature>
<keyword evidence="1" id="KW-0472">Membrane</keyword>
<organism evidence="2 3">
    <name type="scientific">Streptantibioticus silvisoli</name>
    <dbReference type="NCBI Taxonomy" id="2705255"/>
    <lineage>
        <taxon>Bacteria</taxon>
        <taxon>Bacillati</taxon>
        <taxon>Actinomycetota</taxon>
        <taxon>Actinomycetes</taxon>
        <taxon>Kitasatosporales</taxon>
        <taxon>Streptomycetaceae</taxon>
        <taxon>Streptantibioticus</taxon>
    </lineage>
</organism>
<dbReference type="EMBL" id="JAAGKO020000035">
    <property type="protein sequence ID" value="MDI5965443.1"/>
    <property type="molecule type" value="Genomic_DNA"/>
</dbReference>
<sequence length="191" mass="20360">MTEPLGIAGTVLGLLGKVKGLFEGSDKKTLVTSMLTAVLTVAVIAAGYLVVGHHATPGSQEVKLGGLDLGGYCASYSYDDNDEDFCSSAIDLDKACSWQWSIPLRAKGTGIDSTQCYSSSGKRRGGIKDMTGYCEATFKGSADVEASSAGNKWVCRTKIDKAAACDWQYQKNDPLAREEGGLWYCYARAKV</sequence>
<dbReference type="Proteomes" id="UP001156398">
    <property type="component" value="Unassembled WGS sequence"/>
</dbReference>
<reference evidence="2 3" key="1">
    <citation type="submission" date="2023-05" db="EMBL/GenBank/DDBJ databases">
        <title>Streptantibioticus silvisoli sp. nov., acidotolerant actinomycetes 1 from pine litter.</title>
        <authorList>
            <person name="Swiecimska M."/>
            <person name="Golinska P."/>
            <person name="Sangal V."/>
            <person name="Wachnowicz B."/>
            <person name="Goodfellow M."/>
        </authorList>
    </citation>
    <scope>NUCLEOTIDE SEQUENCE [LARGE SCALE GENOMIC DNA]</scope>
    <source>
        <strain evidence="2 3">SL54</strain>
    </source>
</reference>
<evidence type="ECO:0000313" key="2">
    <source>
        <dbReference type="EMBL" id="MDI5965443.1"/>
    </source>
</evidence>
<name>A0ABT6W3W2_9ACTN</name>
<proteinExistence type="predicted"/>
<evidence type="ECO:0000313" key="3">
    <source>
        <dbReference type="Proteomes" id="UP001156398"/>
    </source>
</evidence>